<sequence length="152" mass="17685">MLFDKNEGFVVNESHEPVVESHGAGIVDQDALLENMLIDQMNRMTDEEFSAYTESADFQNLVEAGVLGRRSVVKMTRKDDLNRRIHLASIQMAREQGDADWEALRKNRVNERRLLKKIYTKYANRVRRDAMQSQKRLIKLTPDAFNFNKIGR</sequence>
<protein>
    <submittedName>
        <fullName evidence="1">Uncharacterized protein</fullName>
    </submittedName>
</protein>
<proteinExistence type="predicted"/>
<accession>A0A8S5PDW5</accession>
<organism evidence="1">
    <name type="scientific">Myoviridae sp. ctBrv3</name>
    <dbReference type="NCBI Taxonomy" id="2825047"/>
    <lineage>
        <taxon>Viruses</taxon>
        <taxon>Duplodnaviria</taxon>
        <taxon>Heunggongvirae</taxon>
        <taxon>Uroviricota</taxon>
        <taxon>Caudoviricetes</taxon>
    </lineage>
</organism>
<reference evidence="1" key="1">
    <citation type="journal article" date="2021" name="Proc. Natl. Acad. Sci. U.S.A.">
        <title>A Catalog of Tens of Thousands of Viruses from Human Metagenomes Reveals Hidden Associations with Chronic Diseases.</title>
        <authorList>
            <person name="Tisza M.J."/>
            <person name="Buck C.B."/>
        </authorList>
    </citation>
    <scope>NUCLEOTIDE SEQUENCE</scope>
    <source>
        <strain evidence="1">CtBrv3</strain>
    </source>
</reference>
<dbReference type="EMBL" id="BK015387">
    <property type="protein sequence ID" value="DAE04412.1"/>
    <property type="molecule type" value="Genomic_DNA"/>
</dbReference>
<name>A0A8S5PDW5_9CAUD</name>
<evidence type="ECO:0000313" key="1">
    <source>
        <dbReference type="EMBL" id="DAE04412.1"/>
    </source>
</evidence>